<accession>Q316B4</accession>
<dbReference type="GO" id="GO:0019350">
    <property type="term" value="P:teichoic acid biosynthetic process"/>
    <property type="evidence" value="ECO:0007669"/>
    <property type="project" value="UniProtKB-KW"/>
</dbReference>
<evidence type="ECO:0000256" key="3">
    <source>
        <dbReference type="ARBA" id="ARBA00022475"/>
    </source>
</evidence>
<name>Q316B4_OLEA2</name>
<feature type="domain" description="Glycosyltransferase 2-like" evidence="7">
    <location>
        <begin position="15"/>
        <end position="118"/>
    </location>
</feature>
<dbReference type="Gene3D" id="3.40.50.12580">
    <property type="match status" value="1"/>
</dbReference>
<dbReference type="Proteomes" id="UP000002710">
    <property type="component" value="Chromosome"/>
</dbReference>
<dbReference type="CDD" id="cd03801">
    <property type="entry name" value="GT4_PimA-like"/>
    <property type="match status" value="1"/>
</dbReference>
<keyword evidence="10" id="KW-1185">Reference proteome</keyword>
<dbReference type="HOGENOM" id="CLU_242986_0_0_7"/>
<dbReference type="KEGG" id="dde:Dde_0431"/>
<comment type="subcellular location">
    <subcellularLocation>
        <location evidence="1">Cell membrane</location>
        <topology evidence="1">Peripheral membrane protein</topology>
    </subcellularLocation>
</comment>
<evidence type="ECO:0000259" key="8">
    <source>
        <dbReference type="Pfam" id="PF13439"/>
    </source>
</evidence>
<dbReference type="GO" id="GO:0005886">
    <property type="term" value="C:plasma membrane"/>
    <property type="evidence" value="ECO:0007669"/>
    <property type="project" value="UniProtKB-SubCell"/>
</dbReference>
<dbReference type="Pfam" id="PF04464">
    <property type="entry name" value="Glyphos_transf"/>
    <property type="match status" value="1"/>
</dbReference>
<dbReference type="eggNOG" id="COG1887">
    <property type="taxonomic scope" value="Bacteria"/>
</dbReference>
<dbReference type="CAZy" id="GT4">
    <property type="family name" value="Glycosyltransferase Family 4"/>
</dbReference>
<comment type="similarity">
    <text evidence="2">Belongs to the CDP-glycerol glycerophosphotransferase family.</text>
</comment>
<dbReference type="STRING" id="207559.Dde_0431"/>
<dbReference type="Gene3D" id="3.90.550.10">
    <property type="entry name" value="Spore Coat Polysaccharide Biosynthesis Protein SpsA, Chain A"/>
    <property type="match status" value="2"/>
</dbReference>
<dbReference type="Gene3D" id="3.40.50.11820">
    <property type="match status" value="1"/>
</dbReference>
<dbReference type="PANTHER" id="PTHR43685:SF2">
    <property type="entry name" value="GLYCOSYLTRANSFERASE 2-LIKE DOMAIN-CONTAINING PROTEIN"/>
    <property type="match status" value="1"/>
</dbReference>
<dbReference type="InterPro" id="IPR007554">
    <property type="entry name" value="Glycerophosphate_synth"/>
</dbReference>
<dbReference type="CAZy" id="GT2">
    <property type="family name" value="Glycosyltransferase Family 2"/>
</dbReference>
<dbReference type="GO" id="GO:0016757">
    <property type="term" value="F:glycosyltransferase activity"/>
    <property type="evidence" value="ECO:0007669"/>
    <property type="project" value="UniProtKB-ARBA"/>
</dbReference>
<evidence type="ECO:0000256" key="6">
    <source>
        <dbReference type="ARBA" id="ARBA00023136"/>
    </source>
</evidence>
<dbReference type="Gene3D" id="3.40.50.2000">
    <property type="entry name" value="Glycogen Phosphorylase B"/>
    <property type="match status" value="2"/>
</dbReference>
<evidence type="ECO:0000256" key="1">
    <source>
        <dbReference type="ARBA" id="ARBA00004202"/>
    </source>
</evidence>
<evidence type="ECO:0000256" key="4">
    <source>
        <dbReference type="ARBA" id="ARBA00022679"/>
    </source>
</evidence>
<evidence type="ECO:0000313" key="9">
    <source>
        <dbReference type="EMBL" id="ABB37232.1"/>
    </source>
</evidence>
<dbReference type="eggNOG" id="COG0438">
    <property type="taxonomic scope" value="Bacteria"/>
</dbReference>
<evidence type="ECO:0000259" key="7">
    <source>
        <dbReference type="Pfam" id="PF00535"/>
    </source>
</evidence>
<keyword evidence="4 9" id="KW-0808">Transferase</keyword>
<proteinExistence type="inferred from homology"/>
<evidence type="ECO:0000256" key="5">
    <source>
        <dbReference type="ARBA" id="ARBA00022944"/>
    </source>
</evidence>
<feature type="domain" description="Glycosyltransferase subfamily 4-like N-terminal" evidence="8">
    <location>
        <begin position="394"/>
        <end position="556"/>
    </location>
</feature>
<dbReference type="eggNOG" id="COG0463">
    <property type="taxonomic scope" value="Bacteria"/>
</dbReference>
<sequence>MTTTAPERTGIPHISVIIPARRFTPELADCLRSLQAQRLAAEHYEVLLAGDLPDENPAGLTETAGLRLRVLRGADMAGCGRALTAAVQAAAGRIVLFLPPDAVADPACLLLHVRAHDSVPDEQFGVFGRVDAVCGPQDTVWCHMLARWNAVQRGGPFETGRLYGAQGVSAVNFSLPRRTLLAALPLSGDSAGAAAGALAAHLESLPAGVVYLDGCRIRRRQNGGARDFVQGAAGDDVRPFLRQEHFSTADRAYWAKPPARLLRAVEEMTAVLEGLERQICPLPSFAHMLSQQAVSCHAEGLAALRTRDVLALLENARTGLDAFVLNVGGACGTGRNVSADWFSAMYLLRRLHEVMHLSACGALAESGDSAAAPAMQTAQQGRILLACNYFWPMVGGTEVVVEELGEQFVAAGYAVDVACRHMDTRPALTHKGMRIIPLHCWKGFRDDMGPDAPAYRTLVMQGGYDAVIALAHPDSWVCCLLRGLPSKGRPRIIMMPSMNADNLRTWRQQNEMDSIHDVLRAADRHVSVSERGVDAEVLDGLGLTHTFIPHAVDTRRADINMRQRLGLDEDVPLAVCVGNFWPVKNQLELLRTMTAAQGSWQLVLAGGPAPWPSLREYFMQCCAAAERDPRVRMTGTLSREEAAALIYEADVLLLPSLGESAGPLVVLQAMAMGTPWIATPQCNSVQDEAGGLIVPLDSFPAAMQALLRGPHKARLLAALGREHWQRCFTWARSFPVFMDLVQGREPAADLSMPAGLRSRWQEVAQQIVPLQTCDGSPGLHDCGQTADICSCAVGGGARDFLFSVVTAAYNCEPWLDACIASLASQSLGFEEHIQLVLVDDGSQDGTAAVAGRWAARYPDNILVLRTENGGVAAARNTGLPHARGRWVTFIDADDCVSENYFAAVREALKNNEDGLAAVSCRPVYLFDDNTLHDTHPLRYKYARSAAVVNLQKQPEYIQLAVNAVFLDRQRLVQSGVLFDSRVRPSFEDAHFLNRYFLHTGMSTVCFLRDAVYFYRKRGTQDSLVDSGWKRPEKYRDQIVFGYLDLLRAYAAKTGTVPEFIQNTVFYDVYWYFRKMLDSTLEYAFSDGEAAQMFGLLRTAFRFVDVQTMLHSPLPMIPLFERLVMLHALKSLDLSSFPLVVQEVAADRGAFAVSCYGGASAVISAVSAETAGQGAGRTLEPAWSAVIRYACGGEDMLVEKRVWFRPEHGRKLRFTVNGNPVQVLCGGQLSDEVSAASVAAARYLPLSAMPEPLRARYDRACAGAQEYAGCWLLMDRVHKADDNAEHFYFWLREHAPHIPVYFVLSRRCADWTRLAHAGVRLLAYGSEAHFSALAGAAWLVSSQVDPPVVDPLEVRENFGVPAYKVAFLQHGIITQDLSRWLNKKQLDLFVTSCRREYDSIVEGDYKFTPREVVLTGLPRHDTLLHRARQRRPGRVVLFCPTWRMHLRQTADLTSPLTPEEGRIFTASCYFRAWNAVTGSRRLERLAAEHRYRFIFLPHPEVSRYLPLFEKTEAFTFMSYADLASVQDILLSSRMLVTDYSSLAAEAAFLGRSLLYYHFPEKRSIFSGHVYTKGYFDYARDGFGPQADSFEMLAHELETAIHRGCVRTAEYEKRAGEFFTLRDGGSCRRVFDAITARS</sequence>
<dbReference type="InterPro" id="IPR050834">
    <property type="entry name" value="Glycosyltransf_2"/>
</dbReference>
<keyword evidence="5" id="KW-0777">Teichoic acid biosynthesis</keyword>
<dbReference type="InterPro" id="IPR028098">
    <property type="entry name" value="Glyco_trans_4-like_N"/>
</dbReference>
<dbReference type="eggNOG" id="COG1216">
    <property type="taxonomic scope" value="Bacteria"/>
</dbReference>
<dbReference type="GO" id="GO:0047355">
    <property type="term" value="F:CDP-glycerol glycerophosphotransferase activity"/>
    <property type="evidence" value="ECO:0007669"/>
    <property type="project" value="InterPro"/>
</dbReference>
<dbReference type="SUPFAM" id="SSF53756">
    <property type="entry name" value="UDP-Glycosyltransferase/glycogen phosphorylase"/>
    <property type="match status" value="2"/>
</dbReference>
<dbReference type="InterPro" id="IPR029044">
    <property type="entry name" value="Nucleotide-diphossugar_trans"/>
</dbReference>
<evidence type="ECO:0000256" key="2">
    <source>
        <dbReference type="ARBA" id="ARBA00010488"/>
    </source>
</evidence>
<feature type="domain" description="Glycosyltransferase 2-like" evidence="7">
    <location>
        <begin position="803"/>
        <end position="935"/>
    </location>
</feature>
<dbReference type="SUPFAM" id="SSF53448">
    <property type="entry name" value="Nucleotide-diphospho-sugar transferases"/>
    <property type="match status" value="2"/>
</dbReference>
<reference evidence="9 10" key="1">
    <citation type="journal article" date="2011" name="J. Bacteriol.">
        <title>Complete genome sequence and updated annotation of Desulfovibrio alaskensis G20.</title>
        <authorList>
            <person name="Hauser L.J."/>
            <person name="Land M.L."/>
            <person name="Brown S.D."/>
            <person name="Larimer F."/>
            <person name="Keller K.L."/>
            <person name="Rapp-Giles B.J."/>
            <person name="Price M.N."/>
            <person name="Lin M."/>
            <person name="Bruce D.C."/>
            <person name="Detter J.C."/>
            <person name="Tapia R."/>
            <person name="Han C.S."/>
            <person name="Goodwin L.A."/>
            <person name="Cheng J.F."/>
            <person name="Pitluck S."/>
            <person name="Copeland A."/>
            <person name="Lucas S."/>
            <person name="Nolan M."/>
            <person name="Lapidus A.L."/>
            <person name="Palumbo A.V."/>
            <person name="Wall J.D."/>
        </authorList>
    </citation>
    <scope>NUCLEOTIDE SEQUENCE [LARGE SCALE GENOMIC DNA]</scope>
    <source>
        <strain evidence="10">ATCC BAA 1058 / DSM 17464 / G20</strain>
    </source>
</reference>
<dbReference type="Pfam" id="PF00535">
    <property type="entry name" value="Glycos_transf_2"/>
    <property type="match status" value="2"/>
</dbReference>
<dbReference type="Pfam" id="PF13439">
    <property type="entry name" value="Glyco_transf_4"/>
    <property type="match status" value="1"/>
</dbReference>
<organism evidence="9 10">
    <name type="scientific">Oleidesulfovibrio alaskensis (strain ATCC BAA-1058 / DSM 17464 / G20)</name>
    <name type="common">Desulfovibrio alaskensis</name>
    <dbReference type="NCBI Taxonomy" id="207559"/>
    <lineage>
        <taxon>Bacteria</taxon>
        <taxon>Pseudomonadati</taxon>
        <taxon>Thermodesulfobacteriota</taxon>
        <taxon>Desulfovibrionia</taxon>
        <taxon>Desulfovibrionales</taxon>
        <taxon>Desulfovibrionaceae</taxon>
        <taxon>Oleidesulfovibrio</taxon>
    </lineage>
</organism>
<keyword evidence="6" id="KW-0472">Membrane</keyword>
<gene>
    <name evidence="9" type="ordered locus">Dde_0431</name>
</gene>
<dbReference type="CDD" id="cd00761">
    <property type="entry name" value="Glyco_tranf_GTA_type"/>
    <property type="match status" value="1"/>
</dbReference>
<dbReference type="InterPro" id="IPR043149">
    <property type="entry name" value="TagF_N"/>
</dbReference>
<dbReference type="InterPro" id="IPR001173">
    <property type="entry name" value="Glyco_trans_2-like"/>
</dbReference>
<keyword evidence="3" id="KW-1003">Cell membrane</keyword>
<dbReference type="InterPro" id="IPR043148">
    <property type="entry name" value="TagF_C"/>
</dbReference>
<dbReference type="PANTHER" id="PTHR43685">
    <property type="entry name" value="GLYCOSYLTRANSFERASE"/>
    <property type="match status" value="1"/>
</dbReference>
<dbReference type="EMBL" id="CP000112">
    <property type="protein sequence ID" value="ABB37232.1"/>
    <property type="molecule type" value="Genomic_DNA"/>
</dbReference>
<evidence type="ECO:0000313" key="10">
    <source>
        <dbReference type="Proteomes" id="UP000002710"/>
    </source>
</evidence>
<dbReference type="Pfam" id="PF13692">
    <property type="entry name" value="Glyco_trans_1_4"/>
    <property type="match status" value="1"/>
</dbReference>
<protein>
    <submittedName>
        <fullName evidence="9">CDP-glycerol:poly(Glycerophosphate) glycerophosphotransferase</fullName>
    </submittedName>
</protein>